<dbReference type="PRINTS" id="PR00449">
    <property type="entry name" value="RASTRNSFRMNG"/>
</dbReference>
<dbReference type="InterPro" id="IPR001806">
    <property type="entry name" value="Small_GTPase"/>
</dbReference>
<comment type="similarity">
    <text evidence="1">Belongs to the small GTPase superfamily. Rab family.</text>
</comment>
<dbReference type="SMART" id="SM00054">
    <property type="entry name" value="EFh"/>
    <property type="match status" value="1"/>
</dbReference>
<evidence type="ECO:0000313" key="7">
    <source>
        <dbReference type="Proteomes" id="UP000286415"/>
    </source>
</evidence>
<dbReference type="Pfam" id="PF00071">
    <property type="entry name" value="Ras"/>
    <property type="match status" value="1"/>
</dbReference>
<dbReference type="PANTHER" id="PTHR47978">
    <property type="match status" value="1"/>
</dbReference>
<reference evidence="6 7" key="1">
    <citation type="journal article" date="2018" name="Biotechnol. Adv.">
        <title>Improved genomic resources and new bioinformatic workflow for the carcinogenic parasite Clonorchis sinensis: Biotechnological implications.</title>
        <authorList>
            <person name="Wang D."/>
            <person name="Korhonen P.K."/>
            <person name="Gasser R.B."/>
            <person name="Young N.D."/>
        </authorList>
    </citation>
    <scope>NUCLEOTIDE SEQUENCE [LARGE SCALE GENOMIC DNA]</scope>
    <source>
        <strain evidence="6">Cs-k2</strain>
    </source>
</reference>
<reference evidence="6 7" key="2">
    <citation type="journal article" date="2021" name="Genomics">
        <title>High-quality reference genome for Clonorchis sinensis.</title>
        <authorList>
            <person name="Young N.D."/>
            <person name="Stroehlein A.J."/>
            <person name="Kinkar L."/>
            <person name="Wang T."/>
            <person name="Sohn W.M."/>
            <person name="Chang B.C.H."/>
            <person name="Kaur P."/>
            <person name="Weisz D."/>
            <person name="Dudchenko O."/>
            <person name="Aiden E.L."/>
            <person name="Korhonen P.K."/>
            <person name="Gasser R.B."/>
        </authorList>
    </citation>
    <scope>NUCLEOTIDE SEQUENCE [LARGE SCALE GENOMIC DNA]</scope>
    <source>
        <strain evidence="6">Cs-k2</strain>
    </source>
</reference>
<dbReference type="CDD" id="cd00154">
    <property type="entry name" value="Rab"/>
    <property type="match status" value="1"/>
</dbReference>
<feature type="coiled-coil region" evidence="4">
    <location>
        <begin position="150"/>
        <end position="348"/>
    </location>
</feature>
<keyword evidence="3" id="KW-0106">Calcium</keyword>
<dbReference type="GO" id="GO:0003924">
    <property type="term" value="F:GTPase activity"/>
    <property type="evidence" value="ECO:0007669"/>
    <property type="project" value="InterPro"/>
</dbReference>
<dbReference type="SUPFAM" id="SSF52540">
    <property type="entry name" value="P-loop containing nucleoside triphosphate hydrolases"/>
    <property type="match status" value="1"/>
</dbReference>
<dbReference type="Proteomes" id="UP000286415">
    <property type="component" value="Unassembled WGS sequence"/>
</dbReference>
<keyword evidence="7" id="KW-1185">Reference proteome</keyword>
<proteinExistence type="inferred from homology"/>
<dbReference type="InterPro" id="IPR018247">
    <property type="entry name" value="EF_Hand_1_Ca_BS"/>
</dbReference>
<organism evidence="6 7">
    <name type="scientific">Clonorchis sinensis</name>
    <name type="common">Chinese liver fluke</name>
    <dbReference type="NCBI Taxonomy" id="79923"/>
    <lineage>
        <taxon>Eukaryota</taxon>
        <taxon>Metazoa</taxon>
        <taxon>Spiralia</taxon>
        <taxon>Lophotrochozoa</taxon>
        <taxon>Platyhelminthes</taxon>
        <taxon>Trematoda</taxon>
        <taxon>Digenea</taxon>
        <taxon>Opisthorchiida</taxon>
        <taxon>Opisthorchiata</taxon>
        <taxon>Opisthorchiidae</taxon>
        <taxon>Clonorchis</taxon>
    </lineage>
</organism>
<gene>
    <name evidence="6" type="ORF">CSKR_102208</name>
</gene>
<dbReference type="InterPro" id="IPR002048">
    <property type="entry name" value="EF_hand_dom"/>
</dbReference>
<dbReference type="Gene3D" id="1.10.238.10">
    <property type="entry name" value="EF-hand"/>
    <property type="match status" value="1"/>
</dbReference>
<dbReference type="InterPro" id="IPR011992">
    <property type="entry name" value="EF-hand-dom_pair"/>
</dbReference>
<dbReference type="AlphaFoldDB" id="A0A8T1MLT5"/>
<keyword evidence="4" id="KW-0175">Coiled coil</keyword>
<dbReference type="NCBIfam" id="TIGR00231">
    <property type="entry name" value="small_GTP"/>
    <property type="match status" value="1"/>
</dbReference>
<evidence type="ECO:0000259" key="5">
    <source>
        <dbReference type="PROSITE" id="PS50222"/>
    </source>
</evidence>
<dbReference type="PROSITE" id="PS00018">
    <property type="entry name" value="EF_HAND_1"/>
    <property type="match status" value="1"/>
</dbReference>
<dbReference type="SMART" id="SM00173">
    <property type="entry name" value="RAS"/>
    <property type="match status" value="1"/>
</dbReference>
<feature type="domain" description="EF-hand" evidence="5">
    <location>
        <begin position="52"/>
        <end position="87"/>
    </location>
</feature>
<dbReference type="PROSITE" id="PS51419">
    <property type="entry name" value="RAB"/>
    <property type="match status" value="1"/>
</dbReference>
<evidence type="ECO:0000256" key="1">
    <source>
        <dbReference type="ARBA" id="ARBA00006270"/>
    </source>
</evidence>
<dbReference type="SUPFAM" id="SSF47473">
    <property type="entry name" value="EF-hand"/>
    <property type="match status" value="1"/>
</dbReference>
<comment type="caution">
    <text evidence="6">The sequence shown here is derived from an EMBL/GenBank/DDBJ whole genome shotgun (WGS) entry which is preliminary data.</text>
</comment>
<dbReference type="GO" id="GO:0005525">
    <property type="term" value="F:GTP binding"/>
    <property type="evidence" value="ECO:0007669"/>
    <property type="project" value="InterPro"/>
</dbReference>
<protein>
    <submittedName>
        <fullName evidence="6">Ras- protein Rab-33B</fullName>
    </submittedName>
</protein>
<dbReference type="Gene3D" id="3.40.50.300">
    <property type="entry name" value="P-loop containing nucleotide triphosphate hydrolases"/>
    <property type="match status" value="1"/>
</dbReference>
<dbReference type="InterPro" id="IPR005225">
    <property type="entry name" value="Small_GTP-bd"/>
</dbReference>
<dbReference type="OrthoDB" id="6244375at2759"/>
<accession>A0A8T1MLT5</accession>
<dbReference type="SMART" id="SM00175">
    <property type="entry name" value="RAB"/>
    <property type="match status" value="1"/>
</dbReference>
<dbReference type="InterPro" id="IPR027417">
    <property type="entry name" value="P-loop_NTPase"/>
</dbReference>
<evidence type="ECO:0000256" key="3">
    <source>
        <dbReference type="ARBA" id="ARBA00022837"/>
    </source>
</evidence>
<evidence type="ECO:0000256" key="4">
    <source>
        <dbReference type="SAM" id="Coils"/>
    </source>
</evidence>
<dbReference type="EMBL" id="NIRI02000042">
    <property type="protein sequence ID" value="KAG5450123.1"/>
    <property type="molecule type" value="Genomic_DNA"/>
</dbReference>
<evidence type="ECO:0000256" key="2">
    <source>
        <dbReference type="ARBA" id="ARBA00022741"/>
    </source>
</evidence>
<keyword evidence="2" id="KW-0547">Nucleotide-binding</keyword>
<dbReference type="Pfam" id="PF00036">
    <property type="entry name" value="EF-hand_1"/>
    <property type="match status" value="1"/>
</dbReference>
<name>A0A8T1MLT5_CLOSI</name>
<dbReference type="GO" id="GO:0005509">
    <property type="term" value="F:calcium ion binding"/>
    <property type="evidence" value="ECO:0007669"/>
    <property type="project" value="InterPro"/>
</dbReference>
<dbReference type="PROSITE" id="PS51421">
    <property type="entry name" value="RAS"/>
    <property type="match status" value="1"/>
</dbReference>
<sequence length="684" mass="78026">MRKEIPEETIKQATDLFYSCEPVVDNQDGTLYLPISDIAKMQTSRSSVLANLNLRELETTFRLLDVNGDGKLTLEEFVDGFSQFLLAAQSTETARIIQKRRAEEEIIKNQELKGEVTRARENSVASLAIIQQLFSSTLYNTIKTTMPKLVTEFESMIQQASKEIDDMQKSMHQLECKLESNTTAYHQSLDQAYSELESKIRQAEEMSKARLEQRTRQINTEWDQILAEKVEQVNELKQRISEANRKTEQLRQTQAQETEQIEILRKENDKLTEALEEVESSVEESKHTIEDLQTTARVEQAKREKADAFTCKRIQIECEELMRKLDQLRELNRRLRDERDEALNDDRARKLISTNSLMDEVNEVFERQNVCAEEGTEMTAQVLQSGEITSPQDAVVTATEVFSDEDYEFEDSWSQSVDSFKLNKSIYEAERPEGTDQLQKPQQAAVREEVFGDRNKGAQISNAMNGTISGQPTELGRGLRMFKVVVVGQSGSGRTALVSRICGDKEIDKAEEVREEIELRVCSLEVDGERVVIQFWDIQGDDKYFPVNQYICEKADGVIFVYAGCSMSDFNQLDHRIMKMLKGLKTTKKLWEDTVNVLWANKWDLVNSSPALLPVPRSSAEGLAKTLEADYFEVSAKTGYNVDSAVETFVRKLCQAQDSKLQMAQENLFPSTEKKPTCLSCCSM</sequence>
<evidence type="ECO:0000313" key="6">
    <source>
        <dbReference type="EMBL" id="KAG5450123.1"/>
    </source>
</evidence>
<dbReference type="PROSITE" id="PS50222">
    <property type="entry name" value="EF_HAND_2"/>
    <property type="match status" value="1"/>
</dbReference>